<dbReference type="Gene3D" id="1.10.1530.10">
    <property type="match status" value="1"/>
</dbReference>
<dbReference type="PANTHER" id="PTHR11091:SF0">
    <property type="entry name" value="MALATE DEHYDROGENASE"/>
    <property type="match status" value="1"/>
</dbReference>
<organism evidence="3 4">
    <name type="scientific">Enteractinococcus coprophilus</name>
    <dbReference type="NCBI Taxonomy" id="1027633"/>
    <lineage>
        <taxon>Bacteria</taxon>
        <taxon>Bacillati</taxon>
        <taxon>Actinomycetota</taxon>
        <taxon>Actinomycetes</taxon>
        <taxon>Micrococcales</taxon>
        <taxon>Micrococcaceae</taxon>
    </lineage>
</organism>
<gene>
    <name evidence="3" type="ORF">FB556_2476</name>
</gene>
<evidence type="ECO:0000313" key="3">
    <source>
        <dbReference type="EMBL" id="TQL65999.1"/>
    </source>
</evidence>
<reference evidence="3 4" key="1">
    <citation type="submission" date="2019-06" db="EMBL/GenBank/DDBJ databases">
        <title>Sequencing the genomes of 1000 actinobacteria strains.</title>
        <authorList>
            <person name="Klenk H.-P."/>
        </authorList>
    </citation>
    <scope>NUCLEOTIDE SEQUENCE [LARGE SCALE GENOMIC DNA]</scope>
    <source>
        <strain evidence="3 4">DSM 24083</strain>
    </source>
</reference>
<dbReference type="AlphaFoldDB" id="A0A543A087"/>
<dbReference type="Proteomes" id="UP000319746">
    <property type="component" value="Unassembled WGS sequence"/>
</dbReference>
<name>A0A543A087_9MICC</name>
<sequence>MQQVNAAEIWDLVYRSTRQAGFATAVCETLADATTEAELYGKPTVGLEHLFYYFQAVTNRLITPTPQVQLTSVTDVMSLVDADHGPMQYAYRQGEDALIQAAQAHGLALLMIKNAFAGGELGYYARRLAKHGLVSLAFANSPAVMSVGGSYDRLLGTNPLSYGVPLADGRAIIIDQASSSTARVNFQKYATRREAIPESWALNRHGQPTTDAQAALAGTLLPFGGYKGGNIAMLVEFMAMLSGGDSSYEAAPYYAGERRQGIGATIVAIDANKLPGYRHRIDSLLDQFRRDHGSKIRLTELEVNNRRVEVRQSLWSQLQHYAQKGEVPEA</sequence>
<evidence type="ECO:0000256" key="1">
    <source>
        <dbReference type="ARBA" id="ARBA00006056"/>
    </source>
</evidence>
<dbReference type="InterPro" id="IPR036111">
    <property type="entry name" value="Mal/L-sulfo/L-lacto_DH-like_sf"/>
</dbReference>
<protein>
    <submittedName>
        <fullName evidence="3">(2R)-3-sulfolactate dehydrogenase (NADP+)</fullName>
    </submittedName>
</protein>
<comment type="caution">
    <text evidence="3">The sequence shown here is derived from an EMBL/GenBank/DDBJ whole genome shotgun (WGS) entry which is preliminary data.</text>
</comment>
<dbReference type="SUPFAM" id="SSF89733">
    <property type="entry name" value="L-sulfolactate dehydrogenase-like"/>
    <property type="match status" value="1"/>
</dbReference>
<keyword evidence="4" id="KW-1185">Reference proteome</keyword>
<accession>A0A543A087</accession>
<dbReference type="GO" id="GO:0016491">
    <property type="term" value="F:oxidoreductase activity"/>
    <property type="evidence" value="ECO:0007669"/>
    <property type="project" value="UniProtKB-KW"/>
</dbReference>
<evidence type="ECO:0000313" key="4">
    <source>
        <dbReference type="Proteomes" id="UP000319746"/>
    </source>
</evidence>
<dbReference type="InterPro" id="IPR003767">
    <property type="entry name" value="Malate/L-lactate_DH-like"/>
</dbReference>
<dbReference type="EMBL" id="VFOU01000004">
    <property type="protein sequence ID" value="TQL65999.1"/>
    <property type="molecule type" value="Genomic_DNA"/>
</dbReference>
<dbReference type="InterPro" id="IPR043143">
    <property type="entry name" value="Mal/L-sulf/L-lact_DH-like_NADP"/>
</dbReference>
<dbReference type="Pfam" id="PF02615">
    <property type="entry name" value="Ldh_2"/>
    <property type="match status" value="1"/>
</dbReference>
<evidence type="ECO:0000256" key="2">
    <source>
        <dbReference type="ARBA" id="ARBA00023002"/>
    </source>
</evidence>
<keyword evidence="2" id="KW-0560">Oxidoreductase</keyword>
<comment type="similarity">
    <text evidence="1">Belongs to the LDH2/MDH2 oxidoreductase family.</text>
</comment>
<dbReference type="InterPro" id="IPR043144">
    <property type="entry name" value="Mal/L-sulf/L-lact_DH-like_ah"/>
</dbReference>
<dbReference type="Gene3D" id="3.30.1370.60">
    <property type="entry name" value="Hypothetical oxidoreductase yiak, domain 2"/>
    <property type="match status" value="1"/>
</dbReference>
<dbReference type="PANTHER" id="PTHR11091">
    <property type="entry name" value="OXIDOREDUCTASE-RELATED"/>
    <property type="match status" value="1"/>
</dbReference>
<proteinExistence type="inferred from homology"/>